<keyword evidence="6 7" id="KW-0411">Iron-sulfur</keyword>
<dbReference type="PANTHER" id="PTHR10849">
    <property type="entry name" value="NADH DEHYDROGENASE UBIQUINONE IRON-SULFUR PROTEIN 8, MITOCHONDRIAL"/>
    <property type="match status" value="1"/>
</dbReference>
<feature type="binding site" evidence="7">
    <location>
        <position position="129"/>
    </location>
    <ligand>
        <name>[4Fe-4S] cluster</name>
        <dbReference type="ChEBI" id="CHEBI:49883"/>
        <label>1</label>
    </ligand>
</feature>
<comment type="function">
    <text evidence="7">NDH-1 shuttles electrons from NADH, via FMN and iron-sulfur (Fe-S) centers, to quinones in the respiratory chain. The immediate electron acceptor for the enzyme in this species is believed to be ubiquinone. Couples the redox reaction to proton translocation (for every two electrons transferred, four hydrogen ions are translocated across the cytoplasmic membrane), and thus conserves the redox energy in a proton gradient.</text>
</comment>
<evidence type="ECO:0000256" key="6">
    <source>
        <dbReference type="ARBA" id="ARBA00023014"/>
    </source>
</evidence>
<keyword evidence="4 7" id="KW-1278">Translocase</keyword>
<evidence type="ECO:0000256" key="8">
    <source>
        <dbReference type="SAM" id="MobiDB-lite"/>
    </source>
</evidence>
<feature type="binding site" evidence="7">
    <location>
        <position position="68"/>
    </location>
    <ligand>
        <name>[4Fe-4S] cluster</name>
        <dbReference type="ChEBI" id="CHEBI:49883"/>
        <label>1</label>
    </ligand>
</feature>
<dbReference type="NCBIfam" id="NF004537">
    <property type="entry name" value="PRK05888.1-3"/>
    <property type="match status" value="1"/>
</dbReference>
<feature type="binding site" evidence="7">
    <location>
        <position position="119"/>
    </location>
    <ligand>
        <name>[4Fe-4S] cluster</name>
        <dbReference type="ChEBI" id="CHEBI:49883"/>
        <label>2</label>
    </ligand>
</feature>
<keyword evidence="7" id="KW-0472">Membrane</keyword>
<dbReference type="InterPro" id="IPR017896">
    <property type="entry name" value="4Fe4S_Fe-S-bd"/>
</dbReference>
<dbReference type="Gene3D" id="3.30.70.3270">
    <property type="match status" value="1"/>
</dbReference>
<evidence type="ECO:0000256" key="2">
    <source>
        <dbReference type="ARBA" id="ARBA00022485"/>
    </source>
</evidence>
<reference evidence="11" key="1">
    <citation type="journal article" date="2019" name="Int. J. Syst. Evol. Microbiol.">
        <title>The Global Catalogue of Microorganisms (GCM) 10K type strain sequencing project: providing services to taxonomists for standard genome sequencing and annotation.</title>
        <authorList>
            <consortium name="The Broad Institute Genomics Platform"/>
            <consortium name="The Broad Institute Genome Sequencing Center for Infectious Disease"/>
            <person name="Wu L."/>
            <person name="Ma J."/>
        </authorList>
    </citation>
    <scope>NUCLEOTIDE SEQUENCE [LARGE SCALE GENOMIC DNA]</scope>
    <source>
        <strain evidence="11">JCM 18063</strain>
    </source>
</reference>
<feature type="domain" description="4Fe-4S ferredoxin-type" evidence="9">
    <location>
        <begin position="110"/>
        <end position="139"/>
    </location>
</feature>
<evidence type="ECO:0000256" key="4">
    <source>
        <dbReference type="ARBA" id="ARBA00022967"/>
    </source>
</evidence>
<comment type="similarity">
    <text evidence="1 7">Belongs to the complex I 23 kDa subunit family.</text>
</comment>
<comment type="catalytic activity">
    <reaction evidence="7">
        <text>a quinone + NADH + 5 H(+)(in) = a quinol + NAD(+) + 4 H(+)(out)</text>
        <dbReference type="Rhea" id="RHEA:57888"/>
        <dbReference type="ChEBI" id="CHEBI:15378"/>
        <dbReference type="ChEBI" id="CHEBI:24646"/>
        <dbReference type="ChEBI" id="CHEBI:57540"/>
        <dbReference type="ChEBI" id="CHEBI:57945"/>
        <dbReference type="ChEBI" id="CHEBI:132124"/>
    </reaction>
</comment>
<comment type="subunit">
    <text evidence="7">NDH-1 is composed of 14 different subunits. Subunits NuoA, H, J, K, L, M, N constitute the membrane sector of the complex.</text>
</comment>
<dbReference type="NCBIfam" id="TIGR01971">
    <property type="entry name" value="NuoI"/>
    <property type="match status" value="1"/>
</dbReference>
<keyword evidence="7" id="KW-1003">Cell membrane</keyword>
<evidence type="ECO:0000256" key="5">
    <source>
        <dbReference type="ARBA" id="ARBA00023004"/>
    </source>
</evidence>
<dbReference type="SUPFAM" id="SSF54862">
    <property type="entry name" value="4Fe-4S ferredoxins"/>
    <property type="match status" value="1"/>
</dbReference>
<keyword evidence="2 7" id="KW-0004">4Fe-4S</keyword>
<proteinExistence type="inferred from homology"/>
<keyword evidence="3 7" id="KW-0479">Metal-binding</keyword>
<feature type="binding site" evidence="7">
    <location>
        <position position="125"/>
    </location>
    <ligand>
        <name>[4Fe-4S] cluster</name>
        <dbReference type="ChEBI" id="CHEBI:49883"/>
        <label>2</label>
    </ligand>
</feature>
<dbReference type="EMBL" id="BAABID010000007">
    <property type="protein sequence ID" value="GAA4725182.1"/>
    <property type="molecule type" value="Genomic_DNA"/>
</dbReference>
<feature type="binding site" evidence="7">
    <location>
        <position position="74"/>
    </location>
    <ligand>
        <name>[4Fe-4S] cluster</name>
        <dbReference type="ChEBI" id="CHEBI:49883"/>
        <label>1</label>
    </ligand>
</feature>
<organism evidence="10 11">
    <name type="scientific">Isoptericola chiayiensis</name>
    <dbReference type="NCBI Taxonomy" id="579446"/>
    <lineage>
        <taxon>Bacteria</taxon>
        <taxon>Bacillati</taxon>
        <taxon>Actinomycetota</taxon>
        <taxon>Actinomycetes</taxon>
        <taxon>Micrococcales</taxon>
        <taxon>Promicromonosporaceae</taxon>
        <taxon>Isoptericola</taxon>
    </lineage>
</organism>
<feature type="region of interest" description="Disordered" evidence="8">
    <location>
        <begin position="213"/>
        <end position="259"/>
    </location>
</feature>
<accession>A0ABP8YB77</accession>
<feature type="binding site" evidence="7">
    <location>
        <position position="71"/>
    </location>
    <ligand>
        <name>[4Fe-4S] cluster</name>
        <dbReference type="ChEBI" id="CHEBI:49883"/>
        <label>1</label>
    </ligand>
</feature>
<evidence type="ECO:0000313" key="11">
    <source>
        <dbReference type="Proteomes" id="UP001500956"/>
    </source>
</evidence>
<keyword evidence="7" id="KW-0830">Ubiquinone</keyword>
<feature type="binding site" evidence="7">
    <location>
        <position position="78"/>
    </location>
    <ligand>
        <name>[4Fe-4S] cluster</name>
        <dbReference type="ChEBI" id="CHEBI:49883"/>
        <label>2</label>
    </ligand>
</feature>
<keyword evidence="7" id="KW-0520">NAD</keyword>
<dbReference type="InterPro" id="IPR010226">
    <property type="entry name" value="NADH_quinone_OxRdtase_chainI"/>
</dbReference>
<keyword evidence="7" id="KW-0874">Quinone</keyword>
<keyword evidence="11" id="KW-1185">Reference proteome</keyword>
<gene>
    <name evidence="7" type="primary">nuoI</name>
    <name evidence="10" type="ORF">GCM10023216_14350</name>
</gene>
<keyword evidence="5 7" id="KW-0408">Iron</keyword>
<dbReference type="PROSITE" id="PS51379">
    <property type="entry name" value="4FE4S_FER_2"/>
    <property type="match status" value="2"/>
</dbReference>
<sequence>MTEPYESQRPKKGPIGELFAPVAGFGVTFSSMFKPTVTEQYPRRKTPPQTRYHGRHQLNRYADGLEKCIGCELCAWACPADAIYVEGADNAEAVAGSPEAHMSPGERYGRVYQINYLRCIFCGLCIEACPTRALTMSKDYEIAGPTRAGMIYEKQDILAPLAEGMLAAPHPMVEGTTDTEYYRDEISGPTQEQVDWVREHRPDDDTLAAAAAVVTGDAPKPTPSQHELRPDQDRAVATRAAATQSSVDVRPVQTEEARP</sequence>
<evidence type="ECO:0000256" key="3">
    <source>
        <dbReference type="ARBA" id="ARBA00022723"/>
    </source>
</evidence>
<evidence type="ECO:0000259" key="9">
    <source>
        <dbReference type="PROSITE" id="PS51379"/>
    </source>
</evidence>
<evidence type="ECO:0000256" key="1">
    <source>
        <dbReference type="ARBA" id="ARBA00010277"/>
    </source>
</evidence>
<feature type="binding site" evidence="7">
    <location>
        <position position="122"/>
    </location>
    <ligand>
        <name>[4Fe-4S] cluster</name>
        <dbReference type="ChEBI" id="CHEBI:49883"/>
        <label>2</label>
    </ligand>
</feature>
<feature type="compositionally biased region" description="Basic and acidic residues" evidence="8">
    <location>
        <begin position="226"/>
        <end position="236"/>
    </location>
</feature>
<dbReference type="InterPro" id="IPR017900">
    <property type="entry name" value="4Fe4S_Fe_S_CS"/>
</dbReference>
<name>A0ABP8YB77_9MICO</name>
<dbReference type="Pfam" id="PF12838">
    <property type="entry name" value="Fer4_7"/>
    <property type="match status" value="1"/>
</dbReference>
<dbReference type="PANTHER" id="PTHR10849:SF20">
    <property type="entry name" value="NADH DEHYDROGENASE [UBIQUINONE] IRON-SULFUR PROTEIN 8, MITOCHONDRIAL"/>
    <property type="match status" value="1"/>
</dbReference>
<evidence type="ECO:0000256" key="7">
    <source>
        <dbReference type="HAMAP-Rule" id="MF_01351"/>
    </source>
</evidence>
<feature type="domain" description="4Fe-4S ferredoxin-type" evidence="9">
    <location>
        <begin position="58"/>
        <end position="88"/>
    </location>
</feature>
<dbReference type="PROSITE" id="PS00198">
    <property type="entry name" value="4FE4S_FER_1"/>
    <property type="match status" value="2"/>
</dbReference>
<evidence type="ECO:0000313" key="10">
    <source>
        <dbReference type="EMBL" id="GAA4725182.1"/>
    </source>
</evidence>
<dbReference type="RefSeq" id="WP_172153419.1">
    <property type="nucleotide sequence ID" value="NZ_BAABID010000007.1"/>
</dbReference>
<comment type="caution">
    <text evidence="10">The sequence shown here is derived from an EMBL/GenBank/DDBJ whole genome shotgun (WGS) entry which is preliminary data.</text>
</comment>
<comment type="cofactor">
    <cofactor evidence="7">
        <name>[4Fe-4S] cluster</name>
        <dbReference type="ChEBI" id="CHEBI:49883"/>
    </cofactor>
    <text evidence="7">Binds 2 [4Fe-4S] clusters per subunit.</text>
</comment>
<dbReference type="Proteomes" id="UP001500956">
    <property type="component" value="Unassembled WGS sequence"/>
</dbReference>
<comment type="subcellular location">
    <subcellularLocation>
        <location evidence="7">Cell membrane</location>
        <topology evidence="7">Peripheral membrane protein</topology>
    </subcellularLocation>
</comment>
<protein>
    <recommendedName>
        <fullName evidence="7">NADH-quinone oxidoreductase subunit I</fullName>
        <ecNumber evidence="7">7.1.1.-</ecNumber>
    </recommendedName>
    <alternativeName>
        <fullName evidence="7">NADH dehydrogenase I subunit I</fullName>
    </alternativeName>
    <alternativeName>
        <fullName evidence="7">NDH-1 subunit I</fullName>
    </alternativeName>
</protein>
<dbReference type="HAMAP" id="MF_01351">
    <property type="entry name" value="NDH1_NuoI"/>
    <property type="match status" value="1"/>
</dbReference>
<dbReference type="EC" id="7.1.1.-" evidence="7"/>